<dbReference type="EMBL" id="AWUE01022561">
    <property type="protein sequence ID" value="OMO57390.1"/>
    <property type="molecule type" value="Genomic_DNA"/>
</dbReference>
<keyword evidence="2" id="KW-1185">Reference proteome</keyword>
<proteinExistence type="predicted"/>
<dbReference type="Proteomes" id="UP000187203">
    <property type="component" value="Unassembled WGS sequence"/>
</dbReference>
<sequence>MAPVNLDLLIKILSRSTFDKGLQLKTLLI</sequence>
<comment type="caution">
    <text evidence="1">The sequence shown here is derived from an EMBL/GenBank/DDBJ whole genome shotgun (WGS) entry which is preliminary data.</text>
</comment>
<name>A0A1R3GH96_9ROSI</name>
<reference evidence="2" key="1">
    <citation type="submission" date="2013-09" db="EMBL/GenBank/DDBJ databases">
        <title>Corchorus olitorius genome sequencing.</title>
        <authorList>
            <person name="Alam M."/>
            <person name="Haque M.S."/>
            <person name="Islam M.S."/>
            <person name="Emdad E.M."/>
            <person name="Islam M.M."/>
            <person name="Ahmed B."/>
            <person name="Halim A."/>
            <person name="Hossen Q.M.M."/>
            <person name="Hossain M.Z."/>
            <person name="Ahmed R."/>
            <person name="Khan M.M."/>
            <person name="Islam R."/>
            <person name="Rashid M.M."/>
            <person name="Khan S.A."/>
            <person name="Rahman M.S."/>
            <person name="Alam M."/>
            <person name="Yahiya A.S."/>
            <person name="Khan M.S."/>
            <person name="Azam M.S."/>
            <person name="Haque T."/>
            <person name="Lashkar M.Z.H."/>
            <person name="Akhand A.I."/>
            <person name="Morshed G."/>
            <person name="Roy S."/>
            <person name="Uddin K.S."/>
            <person name="Rabeya T."/>
            <person name="Hossain A.S."/>
            <person name="Chowdhury A."/>
            <person name="Snigdha A.R."/>
            <person name="Mortoza M.S."/>
            <person name="Matin S.A."/>
            <person name="Hoque S.M.E."/>
            <person name="Islam M.K."/>
            <person name="Roy D.K."/>
            <person name="Haider R."/>
            <person name="Moosa M.M."/>
            <person name="Elias S.M."/>
            <person name="Hasan A.M."/>
            <person name="Jahan S."/>
            <person name="Shafiuddin M."/>
            <person name="Mahmood N."/>
            <person name="Shommy N.S."/>
        </authorList>
    </citation>
    <scope>NUCLEOTIDE SEQUENCE [LARGE SCALE GENOMIC DNA]</scope>
    <source>
        <strain evidence="2">cv. O-4</strain>
    </source>
</reference>
<gene>
    <name evidence="1" type="ORF">COLO4_35404</name>
</gene>
<evidence type="ECO:0000313" key="2">
    <source>
        <dbReference type="Proteomes" id="UP000187203"/>
    </source>
</evidence>
<dbReference type="AlphaFoldDB" id="A0A1R3GH96"/>
<evidence type="ECO:0000313" key="1">
    <source>
        <dbReference type="EMBL" id="OMO57390.1"/>
    </source>
</evidence>
<organism evidence="1 2">
    <name type="scientific">Corchorus olitorius</name>
    <dbReference type="NCBI Taxonomy" id="93759"/>
    <lineage>
        <taxon>Eukaryota</taxon>
        <taxon>Viridiplantae</taxon>
        <taxon>Streptophyta</taxon>
        <taxon>Embryophyta</taxon>
        <taxon>Tracheophyta</taxon>
        <taxon>Spermatophyta</taxon>
        <taxon>Magnoliopsida</taxon>
        <taxon>eudicotyledons</taxon>
        <taxon>Gunneridae</taxon>
        <taxon>Pentapetalae</taxon>
        <taxon>rosids</taxon>
        <taxon>malvids</taxon>
        <taxon>Malvales</taxon>
        <taxon>Malvaceae</taxon>
        <taxon>Grewioideae</taxon>
        <taxon>Apeibeae</taxon>
        <taxon>Corchorus</taxon>
    </lineage>
</organism>
<accession>A0A1R3GH96</accession>
<protein>
    <submittedName>
        <fullName evidence="1">Uncharacterized protein</fullName>
    </submittedName>
</protein>